<dbReference type="GO" id="GO:0045842">
    <property type="term" value="P:positive regulation of mitotic metaphase/anaphase transition"/>
    <property type="evidence" value="ECO:0007669"/>
    <property type="project" value="TreeGrafter"/>
</dbReference>
<keyword evidence="3" id="KW-0498">Mitosis</keyword>
<dbReference type="GO" id="GO:0005680">
    <property type="term" value="C:anaphase-promoting complex"/>
    <property type="evidence" value="ECO:0007669"/>
    <property type="project" value="UniProtKB-ARBA"/>
</dbReference>
<dbReference type="AlphaFoldDB" id="A0AAN7TPP1"/>
<dbReference type="Proteomes" id="UP001310890">
    <property type="component" value="Unassembled WGS sequence"/>
</dbReference>
<dbReference type="GO" id="GO:0031145">
    <property type="term" value="P:anaphase-promoting complex-dependent catabolic process"/>
    <property type="evidence" value="ECO:0007669"/>
    <property type="project" value="TreeGrafter"/>
</dbReference>
<proteinExistence type="predicted"/>
<evidence type="ECO:0000256" key="2">
    <source>
        <dbReference type="ARBA" id="ARBA00022737"/>
    </source>
</evidence>
<dbReference type="InterPro" id="IPR011990">
    <property type="entry name" value="TPR-like_helical_dom_sf"/>
</dbReference>
<dbReference type="GO" id="GO:0016567">
    <property type="term" value="P:protein ubiquitination"/>
    <property type="evidence" value="ECO:0007669"/>
    <property type="project" value="TreeGrafter"/>
</dbReference>
<evidence type="ECO:0000256" key="5">
    <source>
        <dbReference type="ARBA" id="ARBA00022803"/>
    </source>
</evidence>
<dbReference type="GO" id="GO:0051301">
    <property type="term" value="P:cell division"/>
    <property type="evidence" value="ECO:0007669"/>
    <property type="project" value="UniProtKB-KW"/>
</dbReference>
<keyword evidence="4" id="KW-0833">Ubl conjugation pathway</keyword>
<comment type="caution">
    <text evidence="9">The sequence shown here is derived from an EMBL/GenBank/DDBJ whole genome shotgun (WGS) entry which is preliminary data.</text>
</comment>
<evidence type="ECO:0000313" key="10">
    <source>
        <dbReference type="Proteomes" id="UP001310890"/>
    </source>
</evidence>
<evidence type="ECO:0000256" key="8">
    <source>
        <dbReference type="SAM" id="MobiDB-lite"/>
    </source>
</evidence>
<name>A0AAN7TPP1_9PEZI</name>
<keyword evidence="1" id="KW-0132">Cell division</keyword>
<accession>A0AAN7TPP1</accession>
<feature type="repeat" description="TPR" evidence="7">
    <location>
        <begin position="435"/>
        <end position="468"/>
    </location>
</feature>
<sequence length="614" mass="68427">MERFLRDWARDAAERHEYSTQIHVLDKLCAITNKDLDLIELANVHFQAGHYTRALSLITRPNLHHRIPAAKHLAAYCYIKQSRHDDALGILGDKNPTHLFTSSDASRRKLQALNNGLTSKQYGNGKAKATTRVERADRSEERDFQDKSSIKYEAAMCHLRGLCYAKQNAFERAKECYKDAVRIDVQCFEAFDQLMKNSLMSPGEEWAFLDSLNFESVQCEGESATEAADFVRNLYITRLSKYGRVEDFNAALETLATHYHLSENADILLARAETLFATSRFEPALALTTQILDTDPYNFACLPTHLSLLYQLHHTRALFALSHDLADTHPGEPCTWLAVGTYYLACNRVPEARSYFSKASLMDPHFGPAWIGFAHTFAAEGEGDQAIAAYSTAARLFQGTHLPQLFLGMQEMALDNLPIAREYLTAAYDLCKTDPLLINELGVCSYRENDLDSAVRSFDLALKISEDNEAPPQQSRDTRLNLAHALRRSGRLQEALVQLDEVIRLGARDCSIFAAKGLVLLELERPFEAVVALHEGLALSPQDPLASELLGRALGLLEREGVLGAGEEESIDVGLAGRVAGLRQGGVRGRKGRRRARVDGMGEVMDLDGRGGER</sequence>
<feature type="region of interest" description="Disordered" evidence="8">
    <location>
        <begin position="121"/>
        <end position="140"/>
    </location>
</feature>
<protein>
    <recommendedName>
        <fullName evidence="11">Anaphase-promoting complex subunit 6</fullName>
    </recommendedName>
</protein>
<evidence type="ECO:0000256" key="7">
    <source>
        <dbReference type="PROSITE-ProRule" id="PRU00339"/>
    </source>
</evidence>
<dbReference type="Gene3D" id="1.25.40.10">
    <property type="entry name" value="Tetratricopeptide repeat domain"/>
    <property type="match status" value="1"/>
</dbReference>
<evidence type="ECO:0008006" key="11">
    <source>
        <dbReference type="Google" id="ProtNLM"/>
    </source>
</evidence>
<feature type="compositionally biased region" description="Basic and acidic residues" evidence="8">
    <location>
        <begin position="131"/>
        <end position="140"/>
    </location>
</feature>
<evidence type="ECO:0000256" key="6">
    <source>
        <dbReference type="ARBA" id="ARBA00023306"/>
    </source>
</evidence>
<organism evidence="9 10">
    <name type="scientific">Meristemomyces frigidus</name>
    <dbReference type="NCBI Taxonomy" id="1508187"/>
    <lineage>
        <taxon>Eukaryota</taxon>
        <taxon>Fungi</taxon>
        <taxon>Dikarya</taxon>
        <taxon>Ascomycota</taxon>
        <taxon>Pezizomycotina</taxon>
        <taxon>Dothideomycetes</taxon>
        <taxon>Dothideomycetidae</taxon>
        <taxon>Mycosphaerellales</taxon>
        <taxon>Teratosphaeriaceae</taxon>
        <taxon>Meristemomyces</taxon>
    </lineage>
</organism>
<reference evidence="9" key="1">
    <citation type="submission" date="2023-08" db="EMBL/GenBank/DDBJ databases">
        <title>Black Yeasts Isolated from many extreme environments.</title>
        <authorList>
            <person name="Coleine C."/>
            <person name="Stajich J.E."/>
            <person name="Selbmann L."/>
        </authorList>
    </citation>
    <scope>NUCLEOTIDE SEQUENCE</scope>
    <source>
        <strain evidence="9">CCFEE 5401</strain>
    </source>
</reference>
<evidence type="ECO:0000313" key="9">
    <source>
        <dbReference type="EMBL" id="KAK5116261.1"/>
    </source>
</evidence>
<evidence type="ECO:0000256" key="4">
    <source>
        <dbReference type="ARBA" id="ARBA00022786"/>
    </source>
</evidence>
<feature type="repeat" description="TPR" evidence="7">
    <location>
        <begin position="333"/>
        <end position="366"/>
    </location>
</feature>
<evidence type="ECO:0000256" key="1">
    <source>
        <dbReference type="ARBA" id="ARBA00022618"/>
    </source>
</evidence>
<dbReference type="EMBL" id="JAVRRL010000009">
    <property type="protein sequence ID" value="KAK5116261.1"/>
    <property type="molecule type" value="Genomic_DNA"/>
</dbReference>
<dbReference type="InterPro" id="IPR019734">
    <property type="entry name" value="TPR_rpt"/>
</dbReference>
<dbReference type="SMART" id="SM00028">
    <property type="entry name" value="TPR"/>
    <property type="match status" value="8"/>
</dbReference>
<dbReference type="PROSITE" id="PS50005">
    <property type="entry name" value="TPR"/>
    <property type="match status" value="2"/>
</dbReference>
<dbReference type="SUPFAM" id="SSF48452">
    <property type="entry name" value="TPR-like"/>
    <property type="match status" value="3"/>
</dbReference>
<keyword evidence="6" id="KW-0131">Cell cycle</keyword>
<gene>
    <name evidence="9" type="ORF">LTR62_008588</name>
</gene>
<keyword evidence="5 7" id="KW-0802">TPR repeat</keyword>
<evidence type="ECO:0000256" key="3">
    <source>
        <dbReference type="ARBA" id="ARBA00022776"/>
    </source>
</evidence>
<dbReference type="PANTHER" id="PTHR12558:SF9">
    <property type="entry name" value="CELL DIVISION CYCLE PROTEIN 16 HOMOLOG"/>
    <property type="match status" value="1"/>
</dbReference>
<keyword evidence="2" id="KW-0677">Repeat</keyword>
<dbReference type="GO" id="GO:0005737">
    <property type="term" value="C:cytoplasm"/>
    <property type="evidence" value="ECO:0007669"/>
    <property type="project" value="TreeGrafter"/>
</dbReference>
<dbReference type="Pfam" id="PF12895">
    <property type="entry name" value="ANAPC3"/>
    <property type="match status" value="1"/>
</dbReference>
<dbReference type="PANTHER" id="PTHR12558">
    <property type="entry name" value="CELL DIVISION CYCLE 16,23,27"/>
    <property type="match status" value="1"/>
</dbReference>
<dbReference type="Pfam" id="PF13181">
    <property type="entry name" value="TPR_8"/>
    <property type="match status" value="1"/>
</dbReference>